<dbReference type="EMBL" id="CAJVQA010000078">
    <property type="protein sequence ID" value="CAG8454457.1"/>
    <property type="molecule type" value="Genomic_DNA"/>
</dbReference>
<dbReference type="OrthoDB" id="2335332at2759"/>
<organism evidence="2 3">
    <name type="scientific">Cetraspora pellucida</name>
    <dbReference type="NCBI Taxonomy" id="1433469"/>
    <lineage>
        <taxon>Eukaryota</taxon>
        <taxon>Fungi</taxon>
        <taxon>Fungi incertae sedis</taxon>
        <taxon>Mucoromycota</taxon>
        <taxon>Glomeromycotina</taxon>
        <taxon>Glomeromycetes</taxon>
        <taxon>Diversisporales</taxon>
        <taxon>Gigasporaceae</taxon>
        <taxon>Cetraspora</taxon>
    </lineage>
</organism>
<gene>
    <name evidence="2" type="ORF">CPELLU_LOCUS314</name>
</gene>
<dbReference type="Proteomes" id="UP000789759">
    <property type="component" value="Unassembled WGS sequence"/>
</dbReference>
<accession>A0A9N8VLT2</accession>
<comment type="caution">
    <text evidence="2">The sequence shown here is derived from an EMBL/GenBank/DDBJ whole genome shotgun (WGS) entry which is preliminary data.</text>
</comment>
<keyword evidence="1" id="KW-0812">Transmembrane</keyword>
<dbReference type="AlphaFoldDB" id="A0A9N8VLT2"/>
<evidence type="ECO:0000313" key="2">
    <source>
        <dbReference type="EMBL" id="CAG8454457.1"/>
    </source>
</evidence>
<keyword evidence="3" id="KW-1185">Reference proteome</keyword>
<protein>
    <submittedName>
        <fullName evidence="2">7689_t:CDS:1</fullName>
    </submittedName>
</protein>
<keyword evidence="1" id="KW-1133">Transmembrane helix</keyword>
<sequence>MDDRDSERAPLLQIGRQIEPKNCRDAFCSCLCIFIFIGTIIVLSFSGGTPEFDLPVDISQIPKAYQLRPDRFFYFIESLPVEFESITNYTSTNVTITNSMHNFEKEPFDGPVGVFKIAEIIPISKIWTYEYEIREFRYLPDGNVTMVSTVISKFEGFWSNSIKIQFTAAHNKSLNPVLLETCEYKVIRSFFLDGEIQRRCPHEKEFYKVAFVQRASLSEWKFLSSLNKSIEFGEISKIDFLDNKRDVTVYENAPYPPIIPAIYVVYRDLMESELKTQGKIKY</sequence>
<feature type="transmembrane region" description="Helical" evidence="1">
    <location>
        <begin position="26"/>
        <end position="45"/>
    </location>
</feature>
<name>A0A9N8VLT2_9GLOM</name>
<evidence type="ECO:0000313" key="3">
    <source>
        <dbReference type="Proteomes" id="UP000789759"/>
    </source>
</evidence>
<reference evidence="2" key="1">
    <citation type="submission" date="2021-06" db="EMBL/GenBank/DDBJ databases">
        <authorList>
            <person name="Kallberg Y."/>
            <person name="Tangrot J."/>
            <person name="Rosling A."/>
        </authorList>
    </citation>
    <scope>NUCLEOTIDE SEQUENCE</scope>
    <source>
        <strain evidence="2">FL966</strain>
    </source>
</reference>
<evidence type="ECO:0000256" key="1">
    <source>
        <dbReference type="SAM" id="Phobius"/>
    </source>
</evidence>
<keyword evidence="1" id="KW-0472">Membrane</keyword>
<proteinExistence type="predicted"/>